<dbReference type="KEGG" id="vg:20098359"/>
<name>A0A076FIZ0_9VIRU</name>
<dbReference type="GeneID" id="20098359"/>
<sequence length="54" mass="6515">MIWLLLIITFVCLVLISFSKDSFMNRELSIYNLVSTKPYLKRMFILDTYKTFED</sequence>
<gene>
    <name evidence="1" type="ORF">PmNV_053</name>
</gene>
<reference evidence="1 2" key="1">
    <citation type="journal article" date="2014" name="BMC Genomics">
        <title>The genome and occlusion bodies of marine Penaeus monodon nudivirus (PmNV, also known as MBV and PemoNPV) suggest that it should be assigned to a new nudivirus genus that is distinct from the terrestrial nudiviruses.</title>
        <authorList>
            <person name="Yang Y.T."/>
            <person name="Lee D.Y."/>
            <person name="Wang Y."/>
            <person name="Hu J.M."/>
            <person name="Li W.H."/>
            <person name="Leu J.H."/>
            <person name="Chang G.D."/>
            <person name="Ke H.M."/>
            <person name="Kang S.T."/>
            <person name="Lin S.S."/>
            <person name="Kou G.H."/>
            <person name="Lo C.F."/>
        </authorList>
    </citation>
    <scope>NUCLEOTIDE SEQUENCE [LARGE SCALE GENOMIC DNA]</scope>
    <source>
        <strain evidence="1">Indonesia</strain>
    </source>
</reference>
<accession>A0A076FIZ0</accession>
<dbReference type="Proteomes" id="UP000203413">
    <property type="component" value="Segment"/>
</dbReference>
<evidence type="ECO:0000313" key="2">
    <source>
        <dbReference type="Proteomes" id="UP000203413"/>
    </source>
</evidence>
<protein>
    <submittedName>
        <fullName evidence="1">Uncharacterized protein</fullName>
    </submittedName>
</protein>
<evidence type="ECO:0000313" key="1">
    <source>
        <dbReference type="EMBL" id="AII15841.1"/>
    </source>
</evidence>
<dbReference type="EMBL" id="KJ184318">
    <property type="protein sequence ID" value="AII15841.1"/>
    <property type="molecule type" value="Genomic_DNA"/>
</dbReference>
<proteinExistence type="predicted"/>
<keyword evidence="2" id="KW-1185">Reference proteome</keyword>
<organism evidence="1 2">
    <name type="scientific">Penaeus monodon nudivirus</name>
    <dbReference type="NCBI Taxonomy" id="1529056"/>
    <lineage>
        <taxon>Viruses</taxon>
        <taxon>Viruses incertae sedis</taxon>
        <taxon>Naldaviricetes</taxon>
        <taxon>Lefavirales</taxon>
        <taxon>Nudiviridae</taxon>
        <taxon>Gammanudivirus</taxon>
        <taxon>Gammanudivirus pemonodonis</taxon>
    </lineage>
</organism>
<dbReference type="RefSeq" id="YP_009051891.1">
    <property type="nucleotide sequence ID" value="NC_024692.1"/>
</dbReference>